<dbReference type="GO" id="GO:0003700">
    <property type="term" value="F:DNA-binding transcription factor activity"/>
    <property type="evidence" value="ECO:0007669"/>
    <property type="project" value="TreeGrafter"/>
</dbReference>
<dbReference type="PROSITE" id="PS51077">
    <property type="entry name" value="HTH_ICLR"/>
    <property type="match status" value="1"/>
</dbReference>
<feature type="domain" description="HTH iclR-type" evidence="1">
    <location>
        <begin position="25"/>
        <end position="87"/>
    </location>
</feature>
<proteinExistence type="predicted"/>
<comment type="caution">
    <text evidence="2">The sequence shown here is derived from an EMBL/GenBank/DDBJ whole genome shotgun (WGS) entry which is preliminary data.</text>
</comment>
<dbReference type="InterPro" id="IPR050707">
    <property type="entry name" value="HTH_MetabolicPath_Reg"/>
</dbReference>
<dbReference type="GO" id="GO:0003677">
    <property type="term" value="F:DNA binding"/>
    <property type="evidence" value="ECO:0007669"/>
    <property type="project" value="InterPro"/>
</dbReference>
<dbReference type="PANTHER" id="PTHR30136:SF33">
    <property type="entry name" value="TRANSCRIPTIONAL REGULATORY PROTEIN"/>
    <property type="match status" value="1"/>
</dbReference>
<dbReference type="InterPro" id="IPR005471">
    <property type="entry name" value="Tscrpt_reg_IclR_N"/>
</dbReference>
<evidence type="ECO:0000259" key="1">
    <source>
        <dbReference type="PROSITE" id="PS51077"/>
    </source>
</evidence>
<reference evidence="2 3" key="1">
    <citation type="submission" date="2017-11" db="EMBL/GenBank/DDBJ databases">
        <title>Bradyrhizobium forestalis sp. nov., an efficient nitrogen-fixing bacterium isolated from nodules of forest legume species in the Amazon.</title>
        <authorList>
            <person name="Costa E.M."/>
            <person name="Guimaraes A."/>
            <person name="Carvalho T.S."/>
            <person name="Rodrigues T.L."/>
            <person name="Ribeiro P.R.A."/>
            <person name="Lebbe L."/>
            <person name="Willems A."/>
            <person name="Moreira F.M.S."/>
        </authorList>
    </citation>
    <scope>NUCLEOTIDE SEQUENCE [LARGE SCALE GENOMIC DNA]</scope>
    <source>
        <strain evidence="2 3">INPA54B</strain>
    </source>
</reference>
<dbReference type="Gene3D" id="1.10.10.10">
    <property type="entry name" value="Winged helix-like DNA-binding domain superfamily/Winged helix DNA-binding domain"/>
    <property type="match status" value="1"/>
</dbReference>
<dbReference type="EMBL" id="PGVG01000053">
    <property type="protein sequence ID" value="PJG50643.1"/>
    <property type="molecule type" value="Genomic_DNA"/>
</dbReference>
<organism evidence="2 3">
    <name type="scientific">Bradyrhizobium forestalis</name>
    <dbReference type="NCBI Taxonomy" id="1419263"/>
    <lineage>
        <taxon>Bacteria</taxon>
        <taxon>Pseudomonadati</taxon>
        <taxon>Pseudomonadota</taxon>
        <taxon>Alphaproteobacteria</taxon>
        <taxon>Hyphomicrobiales</taxon>
        <taxon>Nitrobacteraceae</taxon>
        <taxon>Bradyrhizobium</taxon>
    </lineage>
</organism>
<dbReference type="InterPro" id="IPR036388">
    <property type="entry name" value="WH-like_DNA-bd_sf"/>
</dbReference>
<dbReference type="SUPFAM" id="SSF55781">
    <property type="entry name" value="GAF domain-like"/>
    <property type="match status" value="1"/>
</dbReference>
<dbReference type="AlphaFoldDB" id="A0A2M8QYL8"/>
<dbReference type="OrthoDB" id="6057486at2"/>
<dbReference type="GO" id="GO:0045892">
    <property type="term" value="P:negative regulation of DNA-templated transcription"/>
    <property type="evidence" value="ECO:0007669"/>
    <property type="project" value="TreeGrafter"/>
</dbReference>
<name>A0A2M8QYL8_9BRAD</name>
<keyword evidence="3" id="KW-1185">Reference proteome</keyword>
<dbReference type="PANTHER" id="PTHR30136">
    <property type="entry name" value="HELIX-TURN-HELIX TRANSCRIPTIONAL REGULATOR, ICLR FAMILY"/>
    <property type="match status" value="1"/>
</dbReference>
<dbReference type="SMART" id="SM00346">
    <property type="entry name" value="HTH_ICLR"/>
    <property type="match status" value="1"/>
</dbReference>
<sequence length="175" mass="19709">MAKRKIPATRVAKQPREANAERNQVTALARGLAILRCFTRTRPELGSTEIARLTCLPQPTVWRLCQTLVQSGFLSAASDGLRFRLGAAVLELGFIVPSTVDILEEVQPRMKQIARTYGAEIAIAGRDALDMVCLERWTAGSLSSMNPSRRLYRRRLAGPMSRHFTRLREKPYSRR</sequence>
<dbReference type="Proteomes" id="UP000231194">
    <property type="component" value="Unassembled WGS sequence"/>
</dbReference>
<dbReference type="Pfam" id="PF09339">
    <property type="entry name" value="HTH_IclR"/>
    <property type="match status" value="1"/>
</dbReference>
<protein>
    <recommendedName>
        <fullName evidence="1">HTH iclR-type domain-containing protein</fullName>
    </recommendedName>
</protein>
<evidence type="ECO:0000313" key="2">
    <source>
        <dbReference type="EMBL" id="PJG50643.1"/>
    </source>
</evidence>
<accession>A0A2M8QYL8</accession>
<dbReference type="RefSeq" id="WP_100236337.1">
    <property type="nucleotide sequence ID" value="NZ_PGVG01000053.1"/>
</dbReference>
<dbReference type="InterPro" id="IPR036390">
    <property type="entry name" value="WH_DNA-bd_sf"/>
</dbReference>
<evidence type="ECO:0000313" key="3">
    <source>
        <dbReference type="Proteomes" id="UP000231194"/>
    </source>
</evidence>
<dbReference type="SUPFAM" id="SSF46785">
    <property type="entry name" value="Winged helix' DNA-binding domain"/>
    <property type="match status" value="1"/>
</dbReference>
<gene>
    <name evidence="2" type="ORF">CVM73_35215</name>
</gene>